<reference evidence="6" key="1">
    <citation type="journal article" date="2014" name="BMC Evol. Biol.">
        <title>Chloroplast phylogenomic analysis resolves deep-level relationships within the green algal class Trebouxiophyceae.</title>
        <authorList>
            <person name="Lemieux C."/>
            <person name="Otis C."/>
            <person name="Turmel M."/>
        </authorList>
    </citation>
    <scope>NUCLEOTIDE SEQUENCE</scope>
</reference>
<dbReference type="GO" id="GO:0009507">
    <property type="term" value="C:chloroplast"/>
    <property type="evidence" value="ECO:0007669"/>
    <property type="project" value="UniProtKB-SubCell"/>
</dbReference>
<comment type="function">
    <text evidence="5">Binds to 23S rRNA.</text>
</comment>
<keyword evidence="5" id="KW-0694">RNA-binding</keyword>
<comment type="similarity">
    <text evidence="1 5">Belongs to the universal ribosomal protein uL23 family.</text>
</comment>
<evidence type="ECO:0000256" key="3">
    <source>
        <dbReference type="ARBA" id="ARBA00023274"/>
    </source>
</evidence>
<comment type="subunit">
    <text evidence="5">Part of the 50S ribosomal subunit.</text>
</comment>
<keyword evidence="2 5" id="KW-0689">Ribosomal protein</keyword>
<protein>
    <recommendedName>
        <fullName evidence="4 5">Large ribosomal subunit protein uL23c</fullName>
    </recommendedName>
</protein>
<evidence type="ECO:0000256" key="5">
    <source>
        <dbReference type="HAMAP-Rule" id="MF_01369"/>
    </source>
</evidence>
<dbReference type="GeneID" id="22159960"/>
<evidence type="ECO:0000256" key="2">
    <source>
        <dbReference type="ARBA" id="ARBA00022980"/>
    </source>
</evidence>
<comment type="subcellular location">
    <subcellularLocation>
        <location evidence="5">Plastid</location>
        <location evidence="5">Chloroplast</location>
    </subcellularLocation>
</comment>
<dbReference type="PANTHER" id="PTHR11620">
    <property type="entry name" value="60S RIBOSOMAL PROTEIN L23A"/>
    <property type="match status" value="1"/>
</dbReference>
<dbReference type="InterPro" id="IPR012678">
    <property type="entry name" value="Ribosomal_uL23/eL15/eS24_sf"/>
</dbReference>
<accession>A0A097KNG2</accession>
<dbReference type="RefSeq" id="YP_009105868.1">
    <property type="nucleotide sequence ID" value="NC_025537.1"/>
</dbReference>
<dbReference type="InterPro" id="IPR013025">
    <property type="entry name" value="Ribosomal_uL23-like"/>
</dbReference>
<geneLocation type="chloroplast" evidence="6"/>
<dbReference type="EMBL" id="KM462876">
    <property type="protein sequence ID" value="AIT94712.1"/>
    <property type="molecule type" value="Genomic_DNA"/>
</dbReference>
<dbReference type="HAMAP" id="MF_01369_B">
    <property type="entry name" value="Ribosomal_uL23_B"/>
    <property type="match status" value="1"/>
</dbReference>
<dbReference type="SUPFAM" id="SSF54189">
    <property type="entry name" value="Ribosomal proteins S24e, L23 and L15e"/>
    <property type="match status" value="1"/>
</dbReference>
<organism evidence="6">
    <name type="scientific">Microthamnion kuetzingianum</name>
    <dbReference type="NCBI Taxonomy" id="34148"/>
    <lineage>
        <taxon>Eukaryota</taxon>
        <taxon>Viridiplantae</taxon>
        <taxon>Chlorophyta</taxon>
        <taxon>core chlorophytes</taxon>
        <taxon>Trebouxiophyceae</taxon>
        <taxon>Microthamniales</taxon>
        <taxon>Microthamniaceae</taxon>
        <taxon>Microthamnion</taxon>
    </lineage>
</organism>
<keyword evidence="6" id="KW-0150">Chloroplast</keyword>
<evidence type="ECO:0000256" key="1">
    <source>
        <dbReference type="ARBA" id="ARBA00006700"/>
    </source>
</evidence>
<evidence type="ECO:0000313" key="6">
    <source>
        <dbReference type="EMBL" id="AIT94712.1"/>
    </source>
</evidence>
<dbReference type="Pfam" id="PF00276">
    <property type="entry name" value="Ribosomal_L23"/>
    <property type="match status" value="1"/>
</dbReference>
<dbReference type="AlphaFoldDB" id="A0A097KNG2"/>
<dbReference type="GO" id="GO:0006412">
    <property type="term" value="P:translation"/>
    <property type="evidence" value="ECO:0007669"/>
    <property type="project" value="UniProtKB-UniRule"/>
</dbReference>
<dbReference type="NCBIfam" id="NF004363">
    <property type="entry name" value="PRK05738.2-4"/>
    <property type="match status" value="1"/>
</dbReference>
<sequence length="94" mass="10784">MSIDLVKHCVLTEKLIKLVVNNQYTFDVDLRLNKTQIKGLIEELFNIKIIAVNTHRLPRKKKRVGATQGSKTQYKRAIITAKAGESINFFNEIN</sequence>
<keyword evidence="5" id="KW-0699">rRNA-binding</keyword>
<proteinExistence type="inferred from homology"/>
<keyword evidence="3 5" id="KW-0687">Ribonucleoprotein</keyword>
<evidence type="ECO:0000256" key="4">
    <source>
        <dbReference type="ARBA" id="ARBA00035287"/>
    </source>
</evidence>
<dbReference type="GO" id="GO:0005840">
    <property type="term" value="C:ribosome"/>
    <property type="evidence" value="ECO:0007669"/>
    <property type="project" value="UniProtKB-KW"/>
</dbReference>
<dbReference type="GO" id="GO:0003735">
    <property type="term" value="F:structural constituent of ribosome"/>
    <property type="evidence" value="ECO:0007669"/>
    <property type="project" value="InterPro"/>
</dbReference>
<gene>
    <name evidence="5 6" type="primary">rpl23</name>
</gene>
<dbReference type="GO" id="GO:1990904">
    <property type="term" value="C:ribonucleoprotein complex"/>
    <property type="evidence" value="ECO:0007669"/>
    <property type="project" value="UniProtKB-KW"/>
</dbReference>
<name>A0A097KNG2_9CHLO</name>
<dbReference type="GO" id="GO:0019843">
    <property type="term" value="F:rRNA binding"/>
    <property type="evidence" value="ECO:0007669"/>
    <property type="project" value="UniProtKB-UniRule"/>
</dbReference>
<dbReference type="InterPro" id="IPR012677">
    <property type="entry name" value="Nucleotide-bd_a/b_plait_sf"/>
</dbReference>
<keyword evidence="6" id="KW-0934">Plastid</keyword>
<dbReference type="Gene3D" id="3.30.70.330">
    <property type="match status" value="1"/>
</dbReference>